<comment type="caution">
    <text evidence="1">The sequence shown here is derived from an EMBL/GenBank/DDBJ whole genome shotgun (WGS) entry which is preliminary data.</text>
</comment>
<dbReference type="Proteomes" id="UP000599024">
    <property type="component" value="Unassembled WGS sequence"/>
</dbReference>
<gene>
    <name evidence="1" type="ORF">H8E79_06000</name>
</gene>
<dbReference type="InterPro" id="IPR041854">
    <property type="entry name" value="BFD-like_2Fe2S-bd_dom_sf"/>
</dbReference>
<dbReference type="EMBL" id="JACNLK010000049">
    <property type="protein sequence ID" value="MBC8208702.1"/>
    <property type="molecule type" value="Genomic_DNA"/>
</dbReference>
<dbReference type="AlphaFoldDB" id="A0A8J6TDT3"/>
<evidence type="ECO:0000313" key="2">
    <source>
        <dbReference type="Proteomes" id="UP000599024"/>
    </source>
</evidence>
<dbReference type="CDD" id="cd10141">
    <property type="entry name" value="CopZ-like_Fer2_BFD-like"/>
    <property type="match status" value="1"/>
</dbReference>
<evidence type="ECO:0000313" key="1">
    <source>
        <dbReference type="EMBL" id="MBC8208702.1"/>
    </source>
</evidence>
<accession>A0A8J6TDT3</accession>
<name>A0A8J6TDT3_9BACT</name>
<dbReference type="Gene3D" id="1.10.10.1100">
    <property type="entry name" value="BFD-like [2Fe-2S]-binding domain"/>
    <property type="match status" value="1"/>
</dbReference>
<evidence type="ECO:0008006" key="3">
    <source>
        <dbReference type="Google" id="ProtNLM"/>
    </source>
</evidence>
<proteinExistence type="predicted"/>
<sequence length="56" mass="6338">MDQQTGKQLICYCFHYTRADLLADLAANGRSTIQERIMTEKKEGGCRCSETNPKGR</sequence>
<protein>
    <recommendedName>
        <fullName evidence="3">BFD-like (2Fe-2S) protein</fullName>
    </recommendedName>
</protein>
<reference evidence="1 2" key="1">
    <citation type="submission" date="2020-08" db="EMBL/GenBank/DDBJ databases">
        <title>Bridging the membrane lipid divide: bacteria of the FCB group superphylum have the potential to synthesize archaeal ether lipids.</title>
        <authorList>
            <person name="Villanueva L."/>
            <person name="Von Meijenfeldt F.A.B."/>
            <person name="Westbye A.B."/>
            <person name="Yadav S."/>
            <person name="Hopmans E.C."/>
            <person name="Dutilh B.E."/>
            <person name="Sinninghe Damste J.S."/>
        </authorList>
    </citation>
    <scope>NUCLEOTIDE SEQUENCE [LARGE SCALE GENOMIC DNA]</scope>
    <source>
        <strain evidence="1">NIOZ-UU81</strain>
    </source>
</reference>
<organism evidence="1 2">
    <name type="scientific">Candidatus Desulfatifera sulfidica</name>
    <dbReference type="NCBI Taxonomy" id="2841691"/>
    <lineage>
        <taxon>Bacteria</taxon>
        <taxon>Pseudomonadati</taxon>
        <taxon>Thermodesulfobacteriota</taxon>
        <taxon>Desulfobulbia</taxon>
        <taxon>Desulfobulbales</taxon>
        <taxon>Desulfobulbaceae</taxon>
        <taxon>Candidatus Desulfatifera</taxon>
    </lineage>
</organism>